<dbReference type="InterPro" id="IPR036866">
    <property type="entry name" value="RibonucZ/Hydroxyglut_hydro"/>
</dbReference>
<sequence>MTITTLVDDSRLDNRKDLAVERGLSLYIETESLKILFDMGSGDTFCQNAPLPGV</sequence>
<dbReference type="Proteomes" id="UP000194136">
    <property type="component" value="Chromosome 1"/>
</dbReference>
<evidence type="ECO:0000313" key="1">
    <source>
        <dbReference type="EMBL" id="ARP38174.1"/>
    </source>
</evidence>
<accession>A0AA34TNT3</accession>
<protein>
    <recommendedName>
        <fullName evidence="3">MBL fold metallo-hydrolase</fullName>
    </recommendedName>
</protein>
<name>A0AA34TNT3_9VIBR</name>
<dbReference type="Gene3D" id="3.60.15.10">
    <property type="entry name" value="Ribonuclease Z/Hydroxyacylglutathione hydrolase-like"/>
    <property type="match status" value="1"/>
</dbReference>
<organism evidence="1 2">
    <name type="scientific">Vibrio syngnathi</name>
    <dbReference type="NCBI Taxonomy" id="3034029"/>
    <lineage>
        <taxon>Bacteria</taxon>
        <taxon>Pseudomonadati</taxon>
        <taxon>Pseudomonadota</taxon>
        <taxon>Gammaproteobacteria</taxon>
        <taxon>Vibrionales</taxon>
        <taxon>Vibrionaceae</taxon>
        <taxon>Vibrio</taxon>
    </lineage>
</organism>
<dbReference type="KEGG" id="vsy:K08M4_14190"/>
<gene>
    <name evidence="1" type="ORF">K08M4_14190</name>
</gene>
<proteinExistence type="predicted"/>
<dbReference type="EMBL" id="CP017916">
    <property type="protein sequence ID" value="ARP38174.1"/>
    <property type="molecule type" value="Genomic_DNA"/>
</dbReference>
<evidence type="ECO:0000313" key="2">
    <source>
        <dbReference type="Proteomes" id="UP000194136"/>
    </source>
</evidence>
<keyword evidence="2" id="KW-1185">Reference proteome</keyword>
<dbReference type="AlphaFoldDB" id="A0AA34TNT3"/>
<evidence type="ECO:0008006" key="3">
    <source>
        <dbReference type="Google" id="ProtNLM"/>
    </source>
</evidence>
<reference evidence="1 2" key="1">
    <citation type="submission" date="2016-10" db="EMBL/GenBank/DDBJ databases">
        <title>The High Quality Genome of Vibrio splendidus K08M4.</title>
        <authorList>
            <person name="Wendling C."/>
            <person name="Chibani C.M."/>
            <person name="Hertel R."/>
            <person name="Sproer C."/>
            <person name="Bunk B."/>
            <person name="Overmann J."/>
            <person name="Roth O."/>
            <person name="Liesegang H."/>
        </authorList>
    </citation>
    <scope>NUCLEOTIDE SEQUENCE [LARGE SCALE GENOMIC DNA]</scope>
    <source>
        <strain evidence="1 2">K08M4</strain>
    </source>
</reference>